<comment type="caution">
    <text evidence="3">The sequence shown here is derived from an EMBL/GenBank/DDBJ whole genome shotgun (WGS) entry which is preliminary data.</text>
</comment>
<evidence type="ECO:0000256" key="1">
    <source>
        <dbReference type="ARBA" id="ARBA00022821"/>
    </source>
</evidence>
<dbReference type="Proteomes" id="UP001415857">
    <property type="component" value="Unassembled WGS sequence"/>
</dbReference>
<dbReference type="PANTHER" id="PTHR33463">
    <property type="entry name" value="NB-ARC DOMAIN-CONTAINING PROTEIN-RELATED"/>
    <property type="match status" value="1"/>
</dbReference>
<protein>
    <recommendedName>
        <fullName evidence="5">Disease resistance protein</fullName>
    </recommendedName>
</protein>
<sequence length="179" mass="20500">MDLLMNIASAFIGNKVNHLQSFKENMNKLKRKYEELDCRKEDVEAKMIAELHQGKRQKKEVEFWLANVERIKSEKECIENEIKESRFLRRASLGELLIEKIQEVDELYQKGSFSDGLVVDAPPDNEEILGSTASAITAEREMNEIQRNDDVGKNVVYGIGGIGDVTITNSFHNINYLHI</sequence>
<evidence type="ECO:0008006" key="5">
    <source>
        <dbReference type="Google" id="ProtNLM"/>
    </source>
</evidence>
<keyword evidence="4" id="KW-1185">Reference proteome</keyword>
<evidence type="ECO:0000256" key="2">
    <source>
        <dbReference type="SAM" id="Coils"/>
    </source>
</evidence>
<evidence type="ECO:0000313" key="4">
    <source>
        <dbReference type="Proteomes" id="UP001415857"/>
    </source>
</evidence>
<evidence type="ECO:0000313" key="3">
    <source>
        <dbReference type="EMBL" id="KAK9266231.1"/>
    </source>
</evidence>
<accession>A0AAP0N5M7</accession>
<dbReference type="EMBL" id="JBBPBK010000203">
    <property type="protein sequence ID" value="KAK9266231.1"/>
    <property type="molecule type" value="Genomic_DNA"/>
</dbReference>
<keyword evidence="2" id="KW-0175">Coiled coil</keyword>
<keyword evidence="1" id="KW-0611">Plant defense</keyword>
<gene>
    <name evidence="3" type="ORF">L1049_012435</name>
</gene>
<feature type="coiled-coil region" evidence="2">
    <location>
        <begin position="19"/>
        <end position="81"/>
    </location>
</feature>
<name>A0AAP0N5M7_LIQFO</name>
<proteinExistence type="predicted"/>
<dbReference type="PANTHER" id="PTHR33463:SF187">
    <property type="entry name" value="AND NB-ARC DOMAIN DISEASE RESISTANCE PROTEIN, PUTATIVE-RELATED"/>
    <property type="match status" value="1"/>
</dbReference>
<dbReference type="InterPro" id="IPR050905">
    <property type="entry name" value="Plant_NBS-LRR"/>
</dbReference>
<dbReference type="AlphaFoldDB" id="A0AAP0N5M7"/>
<organism evidence="3 4">
    <name type="scientific">Liquidambar formosana</name>
    <name type="common">Formosan gum</name>
    <dbReference type="NCBI Taxonomy" id="63359"/>
    <lineage>
        <taxon>Eukaryota</taxon>
        <taxon>Viridiplantae</taxon>
        <taxon>Streptophyta</taxon>
        <taxon>Embryophyta</taxon>
        <taxon>Tracheophyta</taxon>
        <taxon>Spermatophyta</taxon>
        <taxon>Magnoliopsida</taxon>
        <taxon>eudicotyledons</taxon>
        <taxon>Gunneridae</taxon>
        <taxon>Pentapetalae</taxon>
        <taxon>Saxifragales</taxon>
        <taxon>Altingiaceae</taxon>
        <taxon>Liquidambar</taxon>
    </lineage>
</organism>
<reference evidence="3 4" key="1">
    <citation type="journal article" date="2024" name="Plant J.">
        <title>Genome sequences and population genomics reveal climatic adaptation and genomic divergence between two closely related sweetgum species.</title>
        <authorList>
            <person name="Xu W.Q."/>
            <person name="Ren C.Q."/>
            <person name="Zhang X.Y."/>
            <person name="Comes H.P."/>
            <person name="Liu X.H."/>
            <person name="Li Y.G."/>
            <person name="Kettle C.J."/>
            <person name="Jalonen R."/>
            <person name="Gaisberger H."/>
            <person name="Ma Y.Z."/>
            <person name="Qiu Y.X."/>
        </authorList>
    </citation>
    <scope>NUCLEOTIDE SEQUENCE [LARGE SCALE GENOMIC DNA]</scope>
    <source>
        <strain evidence="3">Hangzhou</strain>
    </source>
</reference>